<dbReference type="Pfam" id="PF22799">
    <property type="entry name" value="PIR1-like_C"/>
    <property type="match status" value="1"/>
</dbReference>
<evidence type="ECO:0000256" key="6">
    <source>
        <dbReference type="SAM" id="MobiDB-lite"/>
    </source>
</evidence>
<organism evidence="8 9">
    <name type="scientific">Alternaria burnsii</name>
    <dbReference type="NCBI Taxonomy" id="1187904"/>
    <lineage>
        <taxon>Eukaryota</taxon>
        <taxon>Fungi</taxon>
        <taxon>Dikarya</taxon>
        <taxon>Ascomycota</taxon>
        <taxon>Pezizomycotina</taxon>
        <taxon>Dothideomycetes</taxon>
        <taxon>Pleosporomycetidae</taxon>
        <taxon>Pleosporales</taxon>
        <taxon>Pleosporineae</taxon>
        <taxon>Pleosporaceae</taxon>
        <taxon>Alternaria</taxon>
        <taxon>Alternaria sect. Alternaria</taxon>
    </lineage>
</organism>
<proteinExistence type="inferred from homology"/>
<feature type="compositionally biased region" description="Low complexity" evidence="6">
    <location>
        <begin position="920"/>
        <end position="944"/>
    </location>
</feature>
<feature type="compositionally biased region" description="Polar residues" evidence="6">
    <location>
        <begin position="231"/>
        <end position="247"/>
    </location>
</feature>
<evidence type="ECO:0000256" key="2">
    <source>
        <dbReference type="ARBA" id="ARBA00022512"/>
    </source>
</evidence>
<protein>
    <recommendedName>
        <fullName evidence="7">Cell wall mannoprotein PIR1-like C-terminal domain-containing protein</fullName>
    </recommendedName>
</protein>
<feature type="domain" description="Cell wall mannoprotein PIR1-like C-terminal" evidence="7">
    <location>
        <begin position="780"/>
        <end position="853"/>
    </location>
</feature>
<dbReference type="GO" id="GO:0009277">
    <property type="term" value="C:fungal-type cell wall"/>
    <property type="evidence" value="ECO:0007669"/>
    <property type="project" value="TreeGrafter"/>
</dbReference>
<dbReference type="PANTHER" id="PTHR47254:SF1">
    <property type="entry name" value="CELL WALL MANNOPROTEIN CIS3-RELATED"/>
    <property type="match status" value="1"/>
</dbReference>
<comment type="subcellular location">
    <subcellularLocation>
        <location evidence="1">Secreted</location>
        <location evidence="1">Cell wall</location>
    </subcellularLocation>
</comment>
<feature type="compositionally biased region" description="Polar residues" evidence="6">
    <location>
        <begin position="161"/>
        <end position="207"/>
    </location>
</feature>
<feature type="compositionally biased region" description="Pro residues" evidence="6">
    <location>
        <begin position="1"/>
        <end position="15"/>
    </location>
</feature>
<dbReference type="GeneID" id="62209185"/>
<dbReference type="RefSeq" id="XP_038781378.1">
    <property type="nucleotide sequence ID" value="XM_038936007.1"/>
</dbReference>
<dbReference type="EMBL" id="JAAABM010000026">
    <property type="protein sequence ID" value="KAF7670996.1"/>
    <property type="molecule type" value="Genomic_DNA"/>
</dbReference>
<gene>
    <name evidence="8" type="ORF">GT037_010960</name>
</gene>
<dbReference type="PANTHER" id="PTHR47254">
    <property type="entry name" value="CELL WALL MANNOPROTEIN CIS3-RELATED"/>
    <property type="match status" value="1"/>
</dbReference>
<feature type="compositionally biased region" description="Polar residues" evidence="6">
    <location>
        <begin position="36"/>
        <end position="48"/>
    </location>
</feature>
<dbReference type="GO" id="GO:0031505">
    <property type="term" value="P:fungal-type cell wall organization"/>
    <property type="evidence" value="ECO:0007669"/>
    <property type="project" value="TreeGrafter"/>
</dbReference>
<sequence>MPQYNPMPSPGPYVPPGQGTPAQQQGAQQPPSYQPNATTYGGPNQSQKGVAGFGQMMNQRLEQAVTTGKPMLNKLGKTISSKLGNKPPGGPPQHLQSYHNYQSHYGQQNQTQSYQQPQGQAFSPQSQSQQWGQQQHQPPSQTPTAYPSSQQSPHQQFSNQTPASGHSGQNNYFPQQTSQAPNYQSYAPQSPLAGTTQTAWQYAQEQTQAHGQSGQGQAPPGQPQAHGHSQYAGQQTGVAGGSFVTQHTPPPTSSMSPALPAQHMQPQWQQPGSSHLPTASTEQQSGILPPPPQQNVSASPPIHTTYQHQWNSPSPVGSQGQGQSQTLPHSISPPPTHQTIASPQVPPNKPVQSSDAAPHSTPTEFIAELPAELPADVGSLSLVDSKPQEAVSVSQYQAFRPPVSQSGSPSPGFTIPRRSLSASTVPVADPWRFVDPATEVPTREFYILADLLFDALDRKFEPRNTGLLEAPKIIGSWVKLTEDACRLFSYRSYSAFAKLWSLEGIPHMMVPCQPDLAPNWNFNQHTHAQDVKVKGQVPTATTAYTTYMPALNRAGWYKFFFLEMMHAPEDIDDLIPALCADTYKPGMLNQPDLDKRDKTDVPALRARAAEIQTYAIGRVCEETKVAMAVDPDVPLAHTHPTATASGDGPAEDMADMAVRMHKIQSERQQIDMAAWTMLGMQPKGYPGGGYGSLVLLYLVRDPWNFTMRASTIIAPLFFAATGLAQAVEEGIAPDAPAPEGCLTTVDTPFRIGTLENPDLSKRETAQEASDGDLLCTLEDGILHDQYGRTGSIVANQQFQFDGPPQAGAIYTGGFSVCGNDSLAIGGSTRWWRCMSGAFGNLYDQSIGAQCHEIRIQAIYDESASASSSRSSSEAMASSTMSSALSGSTSIISASETSGLTSESRTMTGSGFSTATPFSNSATATGSDSADATSTGDAAAPPAEGAASSVSMAPFAMFGASMVFLGAALVL</sequence>
<dbReference type="InterPro" id="IPR054508">
    <property type="entry name" value="PIR1-like_C"/>
</dbReference>
<keyword evidence="4" id="KW-0732">Signal</keyword>
<dbReference type="InterPro" id="IPR051153">
    <property type="entry name" value="Yeast_CWMannoprotein_PIR"/>
</dbReference>
<feature type="compositionally biased region" description="Polar residues" evidence="6">
    <location>
        <begin position="264"/>
        <end position="286"/>
    </location>
</feature>
<evidence type="ECO:0000256" key="3">
    <source>
        <dbReference type="ARBA" id="ARBA00022525"/>
    </source>
</evidence>
<keyword evidence="9" id="KW-1185">Reference proteome</keyword>
<feature type="region of interest" description="Disordered" evidence="6">
    <location>
        <begin position="1"/>
        <end position="360"/>
    </location>
</feature>
<dbReference type="GO" id="GO:0005199">
    <property type="term" value="F:structural constituent of cell wall"/>
    <property type="evidence" value="ECO:0007669"/>
    <property type="project" value="TreeGrafter"/>
</dbReference>
<feature type="compositionally biased region" description="Polar residues" evidence="6">
    <location>
        <begin position="294"/>
        <end position="311"/>
    </location>
</feature>
<feature type="compositionally biased region" description="Low complexity" evidence="6">
    <location>
        <begin position="312"/>
        <end position="325"/>
    </location>
</feature>
<dbReference type="Proteomes" id="UP000596902">
    <property type="component" value="Unassembled WGS sequence"/>
</dbReference>
<evidence type="ECO:0000313" key="8">
    <source>
        <dbReference type="EMBL" id="KAF7670996.1"/>
    </source>
</evidence>
<feature type="compositionally biased region" description="Low complexity" evidence="6">
    <location>
        <begin position="16"/>
        <end position="35"/>
    </location>
</feature>
<feature type="compositionally biased region" description="Polar residues" evidence="6">
    <location>
        <begin position="56"/>
        <end position="66"/>
    </location>
</feature>
<feature type="compositionally biased region" description="Low complexity" evidence="6">
    <location>
        <begin position="208"/>
        <end position="228"/>
    </location>
</feature>
<feature type="compositionally biased region" description="Polar residues" evidence="6">
    <location>
        <begin position="350"/>
        <end position="360"/>
    </location>
</feature>
<keyword evidence="2" id="KW-0134">Cell wall</keyword>
<name>A0A8H7EA48_9PLEO</name>
<accession>A0A8H7EA48</accession>
<keyword evidence="3" id="KW-0964">Secreted</keyword>
<evidence type="ECO:0000256" key="5">
    <source>
        <dbReference type="ARBA" id="ARBA00038219"/>
    </source>
</evidence>
<comment type="similarity">
    <text evidence="5">Belongs to the PIR protein family.</text>
</comment>
<feature type="region of interest" description="Disordered" evidence="6">
    <location>
        <begin position="917"/>
        <end position="944"/>
    </location>
</feature>
<evidence type="ECO:0000313" key="9">
    <source>
        <dbReference type="Proteomes" id="UP000596902"/>
    </source>
</evidence>
<dbReference type="AlphaFoldDB" id="A0A8H7EA48"/>
<feature type="compositionally biased region" description="Low complexity" evidence="6">
    <location>
        <begin position="107"/>
        <end position="160"/>
    </location>
</feature>
<reference evidence="8" key="2">
    <citation type="submission" date="2020-08" db="EMBL/GenBank/DDBJ databases">
        <title>Draft Genome Sequence of Cumin Blight Pathogen Alternaria burnsii.</title>
        <authorList>
            <person name="Feng Z."/>
        </authorList>
    </citation>
    <scope>NUCLEOTIDE SEQUENCE</scope>
    <source>
        <strain evidence="8">CBS107.38</strain>
    </source>
</reference>
<comment type="caution">
    <text evidence="8">The sequence shown here is derived from an EMBL/GenBank/DDBJ whole genome shotgun (WGS) entry which is preliminary data.</text>
</comment>
<evidence type="ECO:0000256" key="4">
    <source>
        <dbReference type="ARBA" id="ARBA00022729"/>
    </source>
</evidence>
<reference evidence="8" key="1">
    <citation type="submission" date="2020-01" db="EMBL/GenBank/DDBJ databases">
        <authorList>
            <person name="Feng Z.H.Z."/>
        </authorList>
    </citation>
    <scope>NUCLEOTIDE SEQUENCE</scope>
    <source>
        <strain evidence="8">CBS107.38</strain>
    </source>
</reference>
<evidence type="ECO:0000259" key="7">
    <source>
        <dbReference type="Pfam" id="PF22799"/>
    </source>
</evidence>
<evidence type="ECO:0000256" key="1">
    <source>
        <dbReference type="ARBA" id="ARBA00004191"/>
    </source>
</evidence>
<feature type="compositionally biased region" description="Polar residues" evidence="6">
    <location>
        <begin position="94"/>
        <end position="106"/>
    </location>
</feature>